<dbReference type="PANTHER" id="PTHR30627">
    <property type="entry name" value="PEPTIDOGLYCAN D,D-TRANSPEPTIDASE"/>
    <property type="match status" value="1"/>
</dbReference>
<keyword evidence="3" id="KW-0472">Membrane</keyword>
<feature type="signal peptide" evidence="5">
    <location>
        <begin position="1"/>
        <end position="29"/>
    </location>
</feature>
<accession>A0ABV6U2Y1</accession>
<reference evidence="9 10" key="1">
    <citation type="submission" date="2024-09" db="EMBL/GenBank/DDBJ databases">
        <authorList>
            <person name="Sun Q."/>
            <person name="Mori K."/>
        </authorList>
    </citation>
    <scope>NUCLEOTIDE SEQUENCE [LARGE SCALE GENOMIC DNA]</scope>
    <source>
        <strain evidence="9 10">TBRC 1851</strain>
    </source>
</reference>
<dbReference type="PROSITE" id="PS51257">
    <property type="entry name" value="PROKAR_LIPOPROTEIN"/>
    <property type="match status" value="1"/>
</dbReference>
<dbReference type="SUPFAM" id="SSF56601">
    <property type="entry name" value="beta-lactamase/transpeptidase-like"/>
    <property type="match status" value="1"/>
</dbReference>
<evidence type="ECO:0000259" key="7">
    <source>
        <dbReference type="Pfam" id="PF03717"/>
    </source>
</evidence>
<sequence>MSRPVSATTARARAVRAALALGLAMPLLTACFEEPSPHEAVRDFLVGWETGEYGEAAKRADGDPATVRKALENARLQLDAASIRFLVKGISSDGDTARADYHAEVDLGENNPLWEYDGALPLHMVDGQWKVRWSPSVIHPDLHDGQRLAVATRPEGRQPILDRNGNPLQEQTILYVAGVYPAKIKDPDRLCDELSRVTGFAQDRLLSRILSSPPQDFVPLATFGRTKFAQIKDKLTAITGISIVPDDPPVAPKSPVQIVGRVSAITPEAEQQLGGPQRAGDSVGRDGLQRAYQDQLTGSTETSVVILDSRTGKQVKELKAWRPVRKAMPVQTTIDSAAQSAGDAAVAAARSSALVAVKGSTGEILAVSTNGLHQEKDALAGKYPAGTTFSIIAAAGLLKGGLDPMQRVPCSADRTVGGARFLQPGIIGLVSPTFRTDFADGCVTALASLARRIDGRSLSATASNFGIGGDWGLPLRTFSGSVPNANSDAAVARVITGQTAQVSPLTMALVAAAVDSGTWRPPVLVTSPASPVSPDAAPRPSSGALPDSPQQGRPQPIPLDATTIVKLRALMRAGVASGAARAADAPGGDVYGVAAQTTQVEKKQRVNLSWFVGWQGDVAVAVLAENADAAAASAIAGAFFRGLPDDR</sequence>
<evidence type="ECO:0000259" key="6">
    <source>
        <dbReference type="Pfam" id="PF00905"/>
    </source>
</evidence>
<dbReference type="Pfam" id="PF05223">
    <property type="entry name" value="MecA_N"/>
    <property type="match status" value="1"/>
</dbReference>
<dbReference type="Gene3D" id="3.40.710.10">
    <property type="entry name" value="DD-peptidase/beta-lactamase superfamily"/>
    <property type="match status" value="1"/>
</dbReference>
<gene>
    <name evidence="9" type="ORF">ACFHYQ_10985</name>
</gene>
<evidence type="ECO:0000256" key="1">
    <source>
        <dbReference type="ARBA" id="ARBA00004370"/>
    </source>
</evidence>
<keyword evidence="5" id="KW-0732">Signal</keyword>
<evidence type="ECO:0000313" key="9">
    <source>
        <dbReference type="EMBL" id="MFC0862820.1"/>
    </source>
</evidence>
<dbReference type="Gene3D" id="3.90.1310.10">
    <property type="entry name" value="Penicillin-binding protein 2a (Domain 2)"/>
    <property type="match status" value="1"/>
</dbReference>
<keyword evidence="10" id="KW-1185">Reference proteome</keyword>
<name>A0ABV6U2Y1_9ACTN</name>
<feature type="domain" description="Penicillin-binding protein dimerisation" evidence="7">
    <location>
        <begin position="157"/>
        <end position="317"/>
    </location>
</feature>
<dbReference type="InterPro" id="IPR007887">
    <property type="entry name" value="MecA_N"/>
</dbReference>
<proteinExistence type="inferred from homology"/>
<dbReference type="InterPro" id="IPR005311">
    <property type="entry name" value="PBP_dimer"/>
</dbReference>
<organism evidence="9 10">
    <name type="scientific">Sphaerimonospora cavernae</name>
    <dbReference type="NCBI Taxonomy" id="1740611"/>
    <lineage>
        <taxon>Bacteria</taxon>
        <taxon>Bacillati</taxon>
        <taxon>Actinomycetota</taxon>
        <taxon>Actinomycetes</taxon>
        <taxon>Streptosporangiales</taxon>
        <taxon>Streptosporangiaceae</taxon>
        <taxon>Sphaerimonospora</taxon>
    </lineage>
</organism>
<evidence type="ECO:0000256" key="5">
    <source>
        <dbReference type="SAM" id="SignalP"/>
    </source>
</evidence>
<protein>
    <submittedName>
        <fullName evidence="9">Penicillin-binding transpeptidase domain-containing protein</fullName>
    </submittedName>
</protein>
<evidence type="ECO:0000313" key="10">
    <source>
        <dbReference type="Proteomes" id="UP001589870"/>
    </source>
</evidence>
<dbReference type="InterPro" id="IPR050515">
    <property type="entry name" value="Beta-lactam/transpept"/>
</dbReference>
<dbReference type="Proteomes" id="UP001589870">
    <property type="component" value="Unassembled WGS sequence"/>
</dbReference>
<feature type="domain" description="Penicillin-binding protein transpeptidase" evidence="6">
    <location>
        <begin position="354"/>
        <end position="641"/>
    </location>
</feature>
<evidence type="ECO:0000256" key="4">
    <source>
        <dbReference type="SAM" id="MobiDB-lite"/>
    </source>
</evidence>
<dbReference type="InterPro" id="IPR001460">
    <property type="entry name" value="PCN-bd_Tpept"/>
</dbReference>
<dbReference type="InterPro" id="IPR036138">
    <property type="entry name" value="PBP_dimer_sf"/>
</dbReference>
<comment type="similarity">
    <text evidence="2">Belongs to the transpeptidase family.</text>
</comment>
<dbReference type="RefSeq" id="WP_394301009.1">
    <property type="nucleotide sequence ID" value="NZ_JBHMQT010000018.1"/>
</dbReference>
<dbReference type="PANTHER" id="PTHR30627:SF24">
    <property type="entry name" value="PENICILLIN-BINDING PROTEIN 4B"/>
    <property type="match status" value="1"/>
</dbReference>
<dbReference type="EMBL" id="JBHMQT010000018">
    <property type="protein sequence ID" value="MFC0862820.1"/>
    <property type="molecule type" value="Genomic_DNA"/>
</dbReference>
<feature type="chain" id="PRO_5046988176" evidence="5">
    <location>
        <begin position="30"/>
        <end position="647"/>
    </location>
</feature>
<comment type="caution">
    <text evidence="9">The sequence shown here is derived from an EMBL/GenBank/DDBJ whole genome shotgun (WGS) entry which is preliminary data.</text>
</comment>
<dbReference type="SUPFAM" id="SSF56519">
    <property type="entry name" value="Penicillin binding protein dimerisation domain"/>
    <property type="match status" value="1"/>
</dbReference>
<evidence type="ECO:0000256" key="2">
    <source>
        <dbReference type="ARBA" id="ARBA00007171"/>
    </source>
</evidence>
<dbReference type="Pfam" id="PF00905">
    <property type="entry name" value="Transpeptidase"/>
    <property type="match status" value="1"/>
</dbReference>
<feature type="domain" description="NTF2-like N-terminal transpeptidase" evidence="8">
    <location>
        <begin position="36"/>
        <end position="146"/>
    </location>
</feature>
<evidence type="ECO:0000259" key="8">
    <source>
        <dbReference type="Pfam" id="PF05223"/>
    </source>
</evidence>
<comment type="subcellular location">
    <subcellularLocation>
        <location evidence="1">Membrane</location>
    </subcellularLocation>
</comment>
<dbReference type="Pfam" id="PF03717">
    <property type="entry name" value="PBP_dimer"/>
    <property type="match status" value="1"/>
</dbReference>
<evidence type="ECO:0000256" key="3">
    <source>
        <dbReference type="ARBA" id="ARBA00023136"/>
    </source>
</evidence>
<feature type="region of interest" description="Disordered" evidence="4">
    <location>
        <begin position="525"/>
        <end position="557"/>
    </location>
</feature>
<dbReference type="InterPro" id="IPR012338">
    <property type="entry name" value="Beta-lactam/transpept-like"/>
</dbReference>
<feature type="compositionally biased region" description="Low complexity" evidence="4">
    <location>
        <begin position="527"/>
        <end position="542"/>
    </location>
</feature>